<evidence type="ECO:0000256" key="4">
    <source>
        <dbReference type="PROSITE-ProRule" id="PRU00335"/>
    </source>
</evidence>
<dbReference type="Pfam" id="PF00440">
    <property type="entry name" value="TetR_N"/>
    <property type="match status" value="1"/>
</dbReference>
<dbReference type="InterPro" id="IPR011075">
    <property type="entry name" value="TetR_C"/>
</dbReference>
<proteinExistence type="predicted"/>
<sequence length="202" mass="21802">MPKPSHREKLLHVGMQVVHERGFGGASVRDIVQAAGVPQGSFTNHFTSKEAFGLEVIGLYFENAVELMRRTLRNDELAPLQRLRAYIDYGSDTGSAESTKNGCLFGNFTAEANDCGEAIRLRVVEAFAEVQAAIAYCLRAAVKAGEIAPSTDCDEVAAFIVASLQGARLLAKAQRSPLPVERFKEVLFSSVLKRIGQAASAS</sequence>
<organism evidence="6 7">
    <name type="scientific">Scleromatobacter humisilvae</name>
    <dbReference type="NCBI Taxonomy" id="2897159"/>
    <lineage>
        <taxon>Bacteria</taxon>
        <taxon>Pseudomonadati</taxon>
        <taxon>Pseudomonadota</taxon>
        <taxon>Betaproteobacteria</taxon>
        <taxon>Burkholderiales</taxon>
        <taxon>Sphaerotilaceae</taxon>
        <taxon>Scleromatobacter</taxon>
    </lineage>
</organism>
<evidence type="ECO:0000313" key="6">
    <source>
        <dbReference type="EMBL" id="MCK9688512.1"/>
    </source>
</evidence>
<dbReference type="PANTHER" id="PTHR47506">
    <property type="entry name" value="TRANSCRIPTIONAL REGULATORY PROTEIN"/>
    <property type="match status" value="1"/>
</dbReference>
<keyword evidence="1" id="KW-0805">Transcription regulation</keyword>
<dbReference type="GO" id="GO:0003677">
    <property type="term" value="F:DNA binding"/>
    <property type="evidence" value="ECO:0007669"/>
    <property type="project" value="UniProtKB-UniRule"/>
</dbReference>
<accession>A0A9X1YMH7</accession>
<evidence type="ECO:0000256" key="1">
    <source>
        <dbReference type="ARBA" id="ARBA00023015"/>
    </source>
</evidence>
<keyword evidence="2 4" id="KW-0238">DNA-binding</keyword>
<dbReference type="InterPro" id="IPR001647">
    <property type="entry name" value="HTH_TetR"/>
</dbReference>
<feature type="DNA-binding region" description="H-T-H motif" evidence="4">
    <location>
        <begin position="27"/>
        <end position="46"/>
    </location>
</feature>
<dbReference type="Proteomes" id="UP001139353">
    <property type="component" value="Unassembled WGS sequence"/>
</dbReference>
<dbReference type="PROSITE" id="PS50977">
    <property type="entry name" value="HTH_TETR_2"/>
    <property type="match status" value="1"/>
</dbReference>
<keyword evidence="3" id="KW-0804">Transcription</keyword>
<protein>
    <submittedName>
        <fullName evidence="6">TetR/AcrR family transcriptional regulator</fullName>
    </submittedName>
</protein>
<dbReference type="InterPro" id="IPR036271">
    <property type="entry name" value="Tet_transcr_reg_TetR-rel_C_sf"/>
</dbReference>
<evidence type="ECO:0000256" key="3">
    <source>
        <dbReference type="ARBA" id="ARBA00023163"/>
    </source>
</evidence>
<keyword evidence="7" id="KW-1185">Reference proteome</keyword>
<gene>
    <name evidence="6" type="ORF">LPC04_22620</name>
</gene>
<comment type="caution">
    <text evidence="6">The sequence shown here is derived from an EMBL/GenBank/DDBJ whole genome shotgun (WGS) entry which is preliminary data.</text>
</comment>
<evidence type="ECO:0000256" key="2">
    <source>
        <dbReference type="ARBA" id="ARBA00023125"/>
    </source>
</evidence>
<dbReference type="Pfam" id="PF16925">
    <property type="entry name" value="TetR_C_13"/>
    <property type="match status" value="1"/>
</dbReference>
<name>A0A9X1YMH7_9BURK</name>
<dbReference type="InterPro" id="IPR009057">
    <property type="entry name" value="Homeodomain-like_sf"/>
</dbReference>
<reference evidence="6" key="1">
    <citation type="submission" date="2021-11" db="EMBL/GenBank/DDBJ databases">
        <title>BS-T2-15 a new species belonging to the Comamonadaceae family isolated from the soil of a French oak forest.</title>
        <authorList>
            <person name="Mieszkin S."/>
            <person name="Alain K."/>
        </authorList>
    </citation>
    <scope>NUCLEOTIDE SEQUENCE</scope>
    <source>
        <strain evidence="6">BS-T2-15</strain>
    </source>
</reference>
<feature type="domain" description="HTH tetR-type" evidence="5">
    <location>
        <begin position="4"/>
        <end position="64"/>
    </location>
</feature>
<dbReference type="PANTHER" id="PTHR47506:SF6">
    <property type="entry name" value="HTH-TYPE TRANSCRIPTIONAL REPRESSOR NEMR"/>
    <property type="match status" value="1"/>
</dbReference>
<dbReference type="SUPFAM" id="SSF48498">
    <property type="entry name" value="Tetracyclin repressor-like, C-terminal domain"/>
    <property type="match status" value="1"/>
</dbReference>
<dbReference type="EMBL" id="JAJLJH010000009">
    <property type="protein sequence ID" value="MCK9688512.1"/>
    <property type="molecule type" value="Genomic_DNA"/>
</dbReference>
<dbReference type="SUPFAM" id="SSF46689">
    <property type="entry name" value="Homeodomain-like"/>
    <property type="match status" value="1"/>
</dbReference>
<dbReference type="Gene3D" id="1.10.357.10">
    <property type="entry name" value="Tetracycline Repressor, domain 2"/>
    <property type="match status" value="1"/>
</dbReference>
<evidence type="ECO:0000313" key="7">
    <source>
        <dbReference type="Proteomes" id="UP001139353"/>
    </source>
</evidence>
<dbReference type="AlphaFoldDB" id="A0A9X1YMH7"/>
<evidence type="ECO:0000259" key="5">
    <source>
        <dbReference type="PROSITE" id="PS50977"/>
    </source>
</evidence>
<dbReference type="RefSeq" id="WP_275684561.1">
    <property type="nucleotide sequence ID" value="NZ_JAJLJH010000009.1"/>
</dbReference>